<feature type="compositionally biased region" description="Basic and acidic residues" evidence="1">
    <location>
        <begin position="12"/>
        <end position="22"/>
    </location>
</feature>
<evidence type="ECO:0000313" key="2">
    <source>
        <dbReference type="EMBL" id="VDP51851.1"/>
    </source>
</evidence>
<accession>A0A3P8E5W5</accession>
<feature type="region of interest" description="Disordered" evidence="1">
    <location>
        <begin position="1"/>
        <end position="55"/>
    </location>
</feature>
<reference evidence="2 3" key="1">
    <citation type="submission" date="2018-11" db="EMBL/GenBank/DDBJ databases">
        <authorList>
            <consortium name="Pathogen Informatics"/>
        </authorList>
    </citation>
    <scope>NUCLEOTIDE SEQUENCE [LARGE SCALE GENOMIC DNA]</scope>
</reference>
<organism evidence="3 4">
    <name type="scientific">Heligmosomoides polygyrus</name>
    <name type="common">Parasitic roundworm</name>
    <dbReference type="NCBI Taxonomy" id="6339"/>
    <lineage>
        <taxon>Eukaryota</taxon>
        <taxon>Metazoa</taxon>
        <taxon>Ecdysozoa</taxon>
        <taxon>Nematoda</taxon>
        <taxon>Chromadorea</taxon>
        <taxon>Rhabditida</taxon>
        <taxon>Rhabditina</taxon>
        <taxon>Rhabditomorpha</taxon>
        <taxon>Strongyloidea</taxon>
        <taxon>Heligmosomidae</taxon>
        <taxon>Heligmosomoides</taxon>
    </lineage>
</organism>
<evidence type="ECO:0000313" key="3">
    <source>
        <dbReference type="Proteomes" id="UP000050761"/>
    </source>
</evidence>
<gene>
    <name evidence="2" type="ORF">HPBE_LOCUS25516</name>
</gene>
<evidence type="ECO:0000313" key="4">
    <source>
        <dbReference type="WBParaSite" id="HPBE_0002551801-mRNA-1"/>
    </source>
</evidence>
<protein>
    <submittedName>
        <fullName evidence="2 4">Uncharacterized protein</fullName>
    </submittedName>
</protein>
<accession>A0A183GS48</accession>
<dbReference type="WBParaSite" id="HPBE_0002551801-mRNA-1">
    <property type="protein sequence ID" value="HPBE_0002551801-mRNA-1"/>
    <property type="gene ID" value="HPBE_0002551801"/>
</dbReference>
<dbReference type="AlphaFoldDB" id="A0A183GS48"/>
<name>A0A183GS48_HELPZ</name>
<dbReference type="EMBL" id="UZAH01038053">
    <property type="protein sequence ID" value="VDP51851.1"/>
    <property type="molecule type" value="Genomic_DNA"/>
</dbReference>
<reference evidence="4" key="2">
    <citation type="submission" date="2019-09" db="UniProtKB">
        <authorList>
            <consortium name="WormBaseParasite"/>
        </authorList>
    </citation>
    <scope>IDENTIFICATION</scope>
</reference>
<evidence type="ECO:0000256" key="1">
    <source>
        <dbReference type="SAM" id="MobiDB-lite"/>
    </source>
</evidence>
<dbReference type="Proteomes" id="UP000050761">
    <property type="component" value="Unassembled WGS sequence"/>
</dbReference>
<sequence length="203" mass="22874">MSLEATKLVETPVRKTQEKTEEPSAGDVTTAKPQRIGSREKVRRTTKPSEDVDTEHTIYERRKKRVRASSLQPSWKAQRRHVQLEVDKTQLMALPSEESLEPIAKTLPDSRQGSRASSPVNAKNEKNVVAETNVAQALGEWIEEQTTQMSRRQPVESSMSTQGSVRNQEILLPYQGLLAVARCGDSSPRRRKTKKMSLKVVQL</sequence>
<keyword evidence="3" id="KW-1185">Reference proteome</keyword>
<proteinExistence type="predicted"/>